<name>A0A0K2TAD8_LEPSM</name>
<accession>A0A0K2TAD8</accession>
<evidence type="ECO:0000313" key="1">
    <source>
        <dbReference type="EMBL" id="CDW22421.1"/>
    </source>
</evidence>
<dbReference type="EMBL" id="HACA01005060">
    <property type="protein sequence ID" value="CDW22421.1"/>
    <property type="molecule type" value="Transcribed_RNA"/>
</dbReference>
<organism evidence="1">
    <name type="scientific">Lepeophtheirus salmonis</name>
    <name type="common">Salmon louse</name>
    <name type="synonym">Caligus salmonis</name>
    <dbReference type="NCBI Taxonomy" id="72036"/>
    <lineage>
        <taxon>Eukaryota</taxon>
        <taxon>Metazoa</taxon>
        <taxon>Ecdysozoa</taxon>
        <taxon>Arthropoda</taxon>
        <taxon>Crustacea</taxon>
        <taxon>Multicrustacea</taxon>
        <taxon>Hexanauplia</taxon>
        <taxon>Copepoda</taxon>
        <taxon>Siphonostomatoida</taxon>
        <taxon>Caligidae</taxon>
        <taxon>Lepeophtheirus</taxon>
    </lineage>
</organism>
<proteinExistence type="predicted"/>
<protein>
    <submittedName>
        <fullName evidence="1">Uncharacterized protein</fullName>
    </submittedName>
</protein>
<dbReference type="AlphaFoldDB" id="A0A0K2TAD8"/>
<feature type="non-terminal residue" evidence="1">
    <location>
        <position position="37"/>
    </location>
</feature>
<reference evidence="1" key="1">
    <citation type="submission" date="2014-05" db="EMBL/GenBank/DDBJ databases">
        <authorList>
            <person name="Chronopoulou M."/>
        </authorList>
    </citation>
    <scope>NUCLEOTIDE SEQUENCE</scope>
    <source>
        <tissue evidence="1">Whole organism</tissue>
    </source>
</reference>
<sequence>MERVVPMDKQTVVYLLDPKSSTRCYWLTFVHIINELR</sequence>